<feature type="transmembrane region" description="Helical" evidence="6">
    <location>
        <begin position="78"/>
        <end position="95"/>
    </location>
</feature>
<dbReference type="InterPro" id="IPR050638">
    <property type="entry name" value="AA-Vitamin_Transporters"/>
</dbReference>
<feature type="transmembrane region" description="Helical" evidence="6">
    <location>
        <begin position="225"/>
        <end position="247"/>
    </location>
</feature>
<feature type="transmembrane region" description="Helical" evidence="6">
    <location>
        <begin position="24"/>
        <end position="45"/>
    </location>
</feature>
<keyword evidence="5 6" id="KW-0472">Membrane</keyword>
<comment type="similarity">
    <text evidence="2">Belongs to the EamA transporter family.</text>
</comment>
<comment type="subcellular location">
    <subcellularLocation>
        <location evidence="1">Membrane</location>
        <topology evidence="1">Multi-pass membrane protein</topology>
    </subcellularLocation>
</comment>
<evidence type="ECO:0000259" key="7">
    <source>
        <dbReference type="Pfam" id="PF00892"/>
    </source>
</evidence>
<feature type="transmembrane region" description="Helical" evidence="6">
    <location>
        <begin position="51"/>
        <end position="71"/>
    </location>
</feature>
<accession>A0ABU6AKE4</accession>
<dbReference type="EMBL" id="JAWLNX010000036">
    <property type="protein sequence ID" value="MEB3372037.1"/>
    <property type="molecule type" value="Genomic_DNA"/>
</dbReference>
<feature type="domain" description="EamA" evidence="7">
    <location>
        <begin position="167"/>
        <end position="297"/>
    </location>
</feature>
<evidence type="ECO:0000313" key="9">
    <source>
        <dbReference type="Proteomes" id="UP001327093"/>
    </source>
</evidence>
<keyword evidence="3 6" id="KW-0812">Transmembrane</keyword>
<feature type="transmembrane region" description="Helical" evidence="6">
    <location>
        <begin position="254"/>
        <end position="274"/>
    </location>
</feature>
<evidence type="ECO:0000313" key="8">
    <source>
        <dbReference type="EMBL" id="MEB3372037.1"/>
    </source>
</evidence>
<feature type="transmembrane region" description="Helical" evidence="6">
    <location>
        <begin position="162"/>
        <end position="183"/>
    </location>
</feature>
<name>A0ABU6AKE4_9PSEU</name>
<dbReference type="InterPro" id="IPR037185">
    <property type="entry name" value="EmrE-like"/>
</dbReference>
<dbReference type="SUPFAM" id="SSF103481">
    <property type="entry name" value="Multidrug resistance efflux transporter EmrE"/>
    <property type="match status" value="2"/>
</dbReference>
<dbReference type="PANTHER" id="PTHR32322:SF2">
    <property type="entry name" value="EAMA DOMAIN-CONTAINING PROTEIN"/>
    <property type="match status" value="1"/>
</dbReference>
<organism evidence="8 9">
    <name type="scientific">Saccharopolyspora mangrovi</name>
    <dbReference type="NCBI Taxonomy" id="3082379"/>
    <lineage>
        <taxon>Bacteria</taxon>
        <taxon>Bacillati</taxon>
        <taxon>Actinomycetota</taxon>
        <taxon>Actinomycetes</taxon>
        <taxon>Pseudonocardiales</taxon>
        <taxon>Pseudonocardiaceae</taxon>
        <taxon>Saccharopolyspora</taxon>
    </lineage>
</organism>
<feature type="domain" description="EamA" evidence="7">
    <location>
        <begin position="20"/>
        <end position="150"/>
    </location>
</feature>
<gene>
    <name evidence="8" type="ORF">R4I43_32020</name>
</gene>
<evidence type="ECO:0000256" key="1">
    <source>
        <dbReference type="ARBA" id="ARBA00004141"/>
    </source>
</evidence>
<sequence length="300" mass="29382">MSVESVEAVSASGRRAFLSGPLPVLLASALWGTTGTAASFAPAAASPVSTGAATMGIGGVLLLVIGGRSALALVRSGGWPLVAGGLSVAVYPLAFYSSMDLAGVAVGTVVTLGSAPLFAAVLERVADGVRLDLRWAGAASLAVLGLLLITGGDSGADATSTVLGSLLGLLGGAGYVGYAWTAARLMRRGAGSRAAMGALFGTGALVLLPVLAVTGGPLLSSPSGLLVAGYLAVVPMCLAYVLFGAGLRRTSTTVATTLSLLEPLVAALLGVLVVGERLGAGAWCGIGLIGIALVLVSLRR</sequence>
<comment type="caution">
    <text evidence="8">The sequence shown here is derived from an EMBL/GenBank/DDBJ whole genome shotgun (WGS) entry which is preliminary data.</text>
</comment>
<keyword evidence="4 6" id="KW-1133">Transmembrane helix</keyword>
<evidence type="ECO:0000256" key="5">
    <source>
        <dbReference type="ARBA" id="ARBA00023136"/>
    </source>
</evidence>
<dbReference type="Proteomes" id="UP001327093">
    <property type="component" value="Unassembled WGS sequence"/>
</dbReference>
<feature type="transmembrane region" description="Helical" evidence="6">
    <location>
        <begin position="280"/>
        <end position="298"/>
    </location>
</feature>
<evidence type="ECO:0000256" key="6">
    <source>
        <dbReference type="SAM" id="Phobius"/>
    </source>
</evidence>
<evidence type="ECO:0000256" key="3">
    <source>
        <dbReference type="ARBA" id="ARBA00022692"/>
    </source>
</evidence>
<feature type="transmembrane region" description="Helical" evidence="6">
    <location>
        <begin position="195"/>
        <end position="219"/>
    </location>
</feature>
<dbReference type="PANTHER" id="PTHR32322">
    <property type="entry name" value="INNER MEMBRANE TRANSPORTER"/>
    <property type="match status" value="1"/>
</dbReference>
<dbReference type="InterPro" id="IPR000620">
    <property type="entry name" value="EamA_dom"/>
</dbReference>
<evidence type="ECO:0000256" key="2">
    <source>
        <dbReference type="ARBA" id="ARBA00007362"/>
    </source>
</evidence>
<dbReference type="RefSeq" id="WP_324269461.1">
    <property type="nucleotide sequence ID" value="NZ_JAWLNX010000036.1"/>
</dbReference>
<keyword evidence="9" id="KW-1185">Reference proteome</keyword>
<feature type="transmembrane region" description="Helical" evidence="6">
    <location>
        <begin position="133"/>
        <end position="150"/>
    </location>
</feature>
<feature type="transmembrane region" description="Helical" evidence="6">
    <location>
        <begin position="101"/>
        <end position="121"/>
    </location>
</feature>
<protein>
    <submittedName>
        <fullName evidence="8">EamA family transporter</fullName>
    </submittedName>
</protein>
<dbReference type="Pfam" id="PF00892">
    <property type="entry name" value="EamA"/>
    <property type="match status" value="2"/>
</dbReference>
<reference evidence="8 9" key="1">
    <citation type="submission" date="2023-10" db="EMBL/GenBank/DDBJ databases">
        <title>Saccharopolyspora sp. nov., isolated from mangrove soil.</title>
        <authorList>
            <person name="Lu Y."/>
            <person name="Liu W."/>
        </authorList>
    </citation>
    <scope>NUCLEOTIDE SEQUENCE [LARGE SCALE GENOMIC DNA]</scope>
    <source>
        <strain evidence="8 9">S2-29</strain>
    </source>
</reference>
<proteinExistence type="inferred from homology"/>
<evidence type="ECO:0000256" key="4">
    <source>
        <dbReference type="ARBA" id="ARBA00022989"/>
    </source>
</evidence>